<dbReference type="Proteomes" id="UP001314263">
    <property type="component" value="Unassembled WGS sequence"/>
</dbReference>
<reference evidence="1 2" key="1">
    <citation type="submission" date="2023-10" db="EMBL/GenBank/DDBJ databases">
        <authorList>
            <person name="Maclean D."/>
            <person name="Macfadyen A."/>
        </authorList>
    </citation>
    <scope>NUCLEOTIDE SEQUENCE [LARGE SCALE GENOMIC DNA]</scope>
</reference>
<dbReference type="EMBL" id="CAUYUE010000013">
    <property type="protein sequence ID" value="CAK0786081.1"/>
    <property type="molecule type" value="Genomic_DNA"/>
</dbReference>
<evidence type="ECO:0000313" key="1">
    <source>
        <dbReference type="EMBL" id="CAK0786081.1"/>
    </source>
</evidence>
<evidence type="ECO:0000313" key="2">
    <source>
        <dbReference type="Proteomes" id="UP001314263"/>
    </source>
</evidence>
<keyword evidence="2" id="KW-1185">Reference proteome</keyword>
<proteinExistence type="predicted"/>
<name>A0AAV1IHD2_9CHLO</name>
<comment type="caution">
    <text evidence="1">The sequence shown here is derived from an EMBL/GenBank/DDBJ whole genome shotgun (WGS) entry which is preliminary data.</text>
</comment>
<gene>
    <name evidence="1" type="ORF">CVIRNUC_009294</name>
</gene>
<dbReference type="AlphaFoldDB" id="A0AAV1IHD2"/>
<organism evidence="1 2">
    <name type="scientific">Coccomyxa viridis</name>
    <dbReference type="NCBI Taxonomy" id="1274662"/>
    <lineage>
        <taxon>Eukaryota</taxon>
        <taxon>Viridiplantae</taxon>
        <taxon>Chlorophyta</taxon>
        <taxon>core chlorophytes</taxon>
        <taxon>Trebouxiophyceae</taxon>
        <taxon>Trebouxiophyceae incertae sedis</taxon>
        <taxon>Coccomyxaceae</taxon>
        <taxon>Coccomyxa</taxon>
    </lineage>
</organism>
<accession>A0AAV1IHD2</accession>
<protein>
    <submittedName>
        <fullName evidence="1">Uncharacterized protein</fullName>
    </submittedName>
</protein>
<sequence length="127" mass="13727">MACNTVGCDAYQKSQEEVPVLSAHSFDRLSQSPHAQLVRGQAEAESHRRSWSKDCNKMSAAGEQTLSRGSSAATSCSRDVTIRVCLVPTQCMVHIQDEAALCSSQRCNYLGCVSVAQLPRGWALLPA</sequence>